<dbReference type="InterPro" id="IPR008894">
    <property type="entry name" value="QdtA_cupin_dom"/>
</dbReference>
<dbReference type="SUPFAM" id="SSF51182">
    <property type="entry name" value="RmlC-like cupins"/>
    <property type="match status" value="1"/>
</dbReference>
<keyword evidence="3" id="KW-1185">Reference proteome</keyword>
<sequence length="138" mass="15388">MLIQTVDFKVITDGRGSLISLEGGSADVPFDIQRVYYIFGVGEGVVRGAHAHKRLRQVVVCMSGSCRMVLDNGLGVKEDIVLDTPTRGLLISSMTWREMHDFSPDCVLVVLADSHYDESDYYRNYEDFLRAARGEPAV</sequence>
<organism evidence="2 3">
    <name type="scientific">Rivihabitans pingtungensis</name>
    <dbReference type="NCBI Taxonomy" id="1054498"/>
    <lineage>
        <taxon>Bacteria</taxon>
        <taxon>Pseudomonadati</taxon>
        <taxon>Pseudomonadota</taxon>
        <taxon>Betaproteobacteria</taxon>
        <taxon>Neisseriales</taxon>
        <taxon>Aquaspirillaceae</taxon>
        <taxon>Rivihabitans</taxon>
    </lineage>
</organism>
<evidence type="ECO:0000313" key="3">
    <source>
        <dbReference type="Proteomes" id="UP000247555"/>
    </source>
</evidence>
<name>A0A318KMT3_9NEIS</name>
<gene>
    <name evidence="2" type="ORF">DFR34_109104</name>
</gene>
<dbReference type="Proteomes" id="UP000247555">
    <property type="component" value="Unassembled WGS sequence"/>
</dbReference>
<feature type="domain" description="Sugar 3,4-ketoisomerase QdtA cupin" evidence="1">
    <location>
        <begin position="4"/>
        <end position="131"/>
    </location>
</feature>
<dbReference type="CDD" id="cd20292">
    <property type="entry name" value="cupin_QdtA-like"/>
    <property type="match status" value="1"/>
</dbReference>
<dbReference type="RefSeq" id="WP_110390795.1">
    <property type="nucleotide sequence ID" value="NZ_QJKI01000009.1"/>
</dbReference>
<dbReference type="Gene3D" id="2.60.120.10">
    <property type="entry name" value="Jelly Rolls"/>
    <property type="match status" value="1"/>
</dbReference>
<accession>A0A318KMT3</accession>
<protein>
    <submittedName>
        <fullName evidence="2">WxcM-like protein</fullName>
    </submittedName>
</protein>
<evidence type="ECO:0000259" key="1">
    <source>
        <dbReference type="Pfam" id="PF05523"/>
    </source>
</evidence>
<dbReference type="OrthoDB" id="272049at2"/>
<dbReference type="Pfam" id="PF05523">
    <property type="entry name" value="FdtA"/>
    <property type="match status" value="1"/>
</dbReference>
<dbReference type="EMBL" id="QJKI01000009">
    <property type="protein sequence ID" value="PXX78880.1"/>
    <property type="molecule type" value="Genomic_DNA"/>
</dbReference>
<proteinExistence type="predicted"/>
<dbReference type="InterPro" id="IPR014710">
    <property type="entry name" value="RmlC-like_jellyroll"/>
</dbReference>
<dbReference type="AlphaFoldDB" id="A0A318KMT3"/>
<comment type="caution">
    <text evidence="2">The sequence shown here is derived from an EMBL/GenBank/DDBJ whole genome shotgun (WGS) entry which is preliminary data.</text>
</comment>
<reference evidence="2 3" key="1">
    <citation type="submission" date="2018-05" db="EMBL/GenBank/DDBJ databases">
        <title>Genomic Encyclopedia of Type Strains, Phase IV (KMG-IV): sequencing the most valuable type-strain genomes for metagenomic binning, comparative biology and taxonomic classification.</title>
        <authorList>
            <person name="Goeker M."/>
        </authorList>
    </citation>
    <scope>NUCLEOTIDE SEQUENCE [LARGE SCALE GENOMIC DNA]</scope>
    <source>
        <strain evidence="2 3">DSM 29661</strain>
    </source>
</reference>
<evidence type="ECO:0000313" key="2">
    <source>
        <dbReference type="EMBL" id="PXX78880.1"/>
    </source>
</evidence>
<dbReference type="InterPro" id="IPR011051">
    <property type="entry name" value="RmlC_Cupin_sf"/>
</dbReference>